<dbReference type="EMBL" id="GL385405">
    <property type="protein sequence ID" value="EJT69168.1"/>
    <property type="molecule type" value="Genomic_DNA"/>
</dbReference>
<dbReference type="VEuPathDB" id="FungiDB:GGTG_13277"/>
<gene>
    <name evidence="4" type="primary">20353735</name>
    <name evidence="3" type="ORF">GGTG_13277</name>
</gene>
<feature type="region of interest" description="Disordered" evidence="1">
    <location>
        <begin position="75"/>
        <end position="104"/>
    </location>
</feature>
<evidence type="ECO:0000313" key="3">
    <source>
        <dbReference type="EMBL" id="EJT69168.1"/>
    </source>
</evidence>
<proteinExistence type="predicted"/>
<keyword evidence="5" id="KW-1185">Reference proteome</keyword>
<dbReference type="RefSeq" id="XP_009229447.1">
    <property type="nucleotide sequence ID" value="XM_009231183.1"/>
</dbReference>
<reference evidence="3" key="3">
    <citation type="submission" date="2010-09" db="EMBL/GenBank/DDBJ databases">
        <title>Annotation of Gaeumannomyces graminis var. tritici R3-111a-1.</title>
        <authorList>
            <consortium name="The Broad Institute Genome Sequencing Platform"/>
            <person name="Ma L.-J."/>
            <person name="Dead R."/>
            <person name="Young S.K."/>
            <person name="Zeng Q."/>
            <person name="Gargeya S."/>
            <person name="Fitzgerald M."/>
            <person name="Haas B."/>
            <person name="Abouelleil A."/>
            <person name="Alvarado L."/>
            <person name="Arachchi H.M."/>
            <person name="Berlin A."/>
            <person name="Brown A."/>
            <person name="Chapman S.B."/>
            <person name="Chen Z."/>
            <person name="Dunbar C."/>
            <person name="Freedman E."/>
            <person name="Gearin G."/>
            <person name="Gellesch M."/>
            <person name="Goldberg J."/>
            <person name="Griggs A."/>
            <person name="Gujja S."/>
            <person name="Heiman D."/>
            <person name="Howarth C."/>
            <person name="Larson L."/>
            <person name="Lui A."/>
            <person name="MacDonald P.J.P."/>
            <person name="Mehta T."/>
            <person name="Montmayeur A."/>
            <person name="Murphy C."/>
            <person name="Neiman D."/>
            <person name="Pearson M."/>
            <person name="Priest M."/>
            <person name="Roberts A."/>
            <person name="Saif S."/>
            <person name="Shea T."/>
            <person name="Shenoy N."/>
            <person name="Sisk P."/>
            <person name="Stolte C."/>
            <person name="Sykes S."/>
            <person name="Yandava C."/>
            <person name="Wortman J."/>
            <person name="Nusbaum C."/>
            <person name="Birren B."/>
        </authorList>
    </citation>
    <scope>NUCLEOTIDE SEQUENCE</scope>
    <source>
        <strain evidence="3">R3-111a-1</strain>
    </source>
</reference>
<dbReference type="EnsemblFungi" id="EJT69168">
    <property type="protein sequence ID" value="EJT69168"/>
    <property type="gene ID" value="GGTG_13277"/>
</dbReference>
<dbReference type="OrthoDB" id="3067952at2759"/>
<evidence type="ECO:0000313" key="4">
    <source>
        <dbReference type="EnsemblFungi" id="EJT69168"/>
    </source>
</evidence>
<evidence type="ECO:0000313" key="5">
    <source>
        <dbReference type="Proteomes" id="UP000006039"/>
    </source>
</evidence>
<protein>
    <recommendedName>
        <fullName evidence="2">DUF6570 domain-containing protein</fullName>
    </recommendedName>
</protein>
<reference evidence="3" key="2">
    <citation type="submission" date="2010-07" db="EMBL/GenBank/DDBJ databases">
        <authorList>
            <consortium name="The Broad Institute Genome Sequencing Platform"/>
            <consortium name="Broad Institute Genome Sequencing Center for Infectious Disease"/>
            <person name="Ma L.-J."/>
            <person name="Dead R."/>
            <person name="Young S."/>
            <person name="Zeng Q."/>
            <person name="Koehrsen M."/>
            <person name="Alvarado L."/>
            <person name="Berlin A."/>
            <person name="Chapman S.B."/>
            <person name="Chen Z."/>
            <person name="Freedman E."/>
            <person name="Gellesch M."/>
            <person name="Goldberg J."/>
            <person name="Griggs A."/>
            <person name="Gujja S."/>
            <person name="Heilman E.R."/>
            <person name="Heiman D."/>
            <person name="Hepburn T."/>
            <person name="Howarth C."/>
            <person name="Jen D."/>
            <person name="Larson L."/>
            <person name="Mehta T."/>
            <person name="Neiman D."/>
            <person name="Pearson M."/>
            <person name="Roberts A."/>
            <person name="Saif S."/>
            <person name="Shea T."/>
            <person name="Shenoy N."/>
            <person name="Sisk P."/>
            <person name="Stolte C."/>
            <person name="Sykes S."/>
            <person name="Walk T."/>
            <person name="White J."/>
            <person name="Yandava C."/>
            <person name="Haas B."/>
            <person name="Nusbaum C."/>
            <person name="Birren B."/>
        </authorList>
    </citation>
    <scope>NUCLEOTIDE SEQUENCE</scope>
    <source>
        <strain evidence="3">R3-111a-1</strain>
    </source>
</reference>
<dbReference type="GeneID" id="20353735"/>
<dbReference type="InterPro" id="IPR046700">
    <property type="entry name" value="DUF6570"/>
</dbReference>
<dbReference type="Proteomes" id="UP000006039">
    <property type="component" value="Unassembled WGS sequence"/>
</dbReference>
<feature type="domain" description="DUF6570" evidence="2">
    <location>
        <begin position="4"/>
        <end position="54"/>
    </location>
</feature>
<evidence type="ECO:0000256" key="1">
    <source>
        <dbReference type="SAM" id="MobiDB-lite"/>
    </source>
</evidence>
<dbReference type="AlphaFoldDB" id="J3PIE9"/>
<reference evidence="4" key="5">
    <citation type="submission" date="2018-04" db="UniProtKB">
        <authorList>
            <consortium name="EnsemblFungi"/>
        </authorList>
    </citation>
    <scope>IDENTIFICATION</scope>
    <source>
        <strain evidence="4">R3-111a-1</strain>
    </source>
</reference>
<accession>J3PIE9</accession>
<reference evidence="4" key="4">
    <citation type="journal article" date="2015" name="G3 (Bethesda)">
        <title>Genome sequences of three phytopathogenic species of the Magnaporthaceae family of fungi.</title>
        <authorList>
            <person name="Okagaki L.H."/>
            <person name="Nunes C.C."/>
            <person name="Sailsbery J."/>
            <person name="Clay B."/>
            <person name="Brown D."/>
            <person name="John T."/>
            <person name="Oh Y."/>
            <person name="Young N."/>
            <person name="Fitzgerald M."/>
            <person name="Haas B.J."/>
            <person name="Zeng Q."/>
            <person name="Young S."/>
            <person name="Adiconis X."/>
            <person name="Fan L."/>
            <person name="Levin J.Z."/>
            <person name="Mitchell T.K."/>
            <person name="Okubara P.A."/>
            <person name="Farman M.L."/>
            <person name="Kohn L.M."/>
            <person name="Birren B."/>
            <person name="Ma L.-J."/>
            <person name="Dean R.A."/>
        </authorList>
    </citation>
    <scope>NUCLEOTIDE SEQUENCE</scope>
    <source>
        <strain evidence="4">R3-111a-1</strain>
    </source>
</reference>
<evidence type="ECO:0000259" key="2">
    <source>
        <dbReference type="Pfam" id="PF20209"/>
    </source>
</evidence>
<dbReference type="eggNOG" id="KOG0987">
    <property type="taxonomic scope" value="Eukaryota"/>
</dbReference>
<dbReference type="Pfam" id="PF20209">
    <property type="entry name" value="DUF6570"/>
    <property type="match status" value="1"/>
</dbReference>
<dbReference type="HOGENOM" id="CLU_2250331_0_0_1"/>
<organism evidence="3">
    <name type="scientific">Gaeumannomyces tritici (strain R3-111a-1)</name>
    <name type="common">Wheat and barley take-all root rot fungus</name>
    <name type="synonym">Gaeumannomyces graminis var. tritici</name>
    <dbReference type="NCBI Taxonomy" id="644352"/>
    <lineage>
        <taxon>Eukaryota</taxon>
        <taxon>Fungi</taxon>
        <taxon>Dikarya</taxon>
        <taxon>Ascomycota</taxon>
        <taxon>Pezizomycotina</taxon>
        <taxon>Sordariomycetes</taxon>
        <taxon>Sordariomycetidae</taxon>
        <taxon>Magnaporthales</taxon>
        <taxon>Magnaporthaceae</taxon>
        <taxon>Gaeumannomyces</taxon>
    </lineage>
</organism>
<dbReference type="STRING" id="644352.J3PIE9"/>
<sequence length="104" mass="12021">MEEIHVFWQGPERPAPRDLSALLSVRRRVFEAALVWLKRNNRLYAKIHIDTAKMDSWEMSPHGVPWQVYTRLERNEPPASSCRGSGTIGDHVTKNSGKTPRRQN</sequence>
<name>J3PIE9_GAET3</name>
<reference evidence="5" key="1">
    <citation type="submission" date="2010-07" db="EMBL/GenBank/DDBJ databases">
        <title>The genome sequence of Gaeumannomyces graminis var. tritici strain R3-111a-1.</title>
        <authorList>
            <consortium name="The Broad Institute Genome Sequencing Platform"/>
            <person name="Ma L.-J."/>
            <person name="Dead R."/>
            <person name="Young S."/>
            <person name="Zeng Q."/>
            <person name="Koehrsen M."/>
            <person name="Alvarado L."/>
            <person name="Berlin A."/>
            <person name="Chapman S.B."/>
            <person name="Chen Z."/>
            <person name="Freedman E."/>
            <person name="Gellesch M."/>
            <person name="Goldberg J."/>
            <person name="Griggs A."/>
            <person name="Gujja S."/>
            <person name="Heilman E.R."/>
            <person name="Heiman D."/>
            <person name="Hepburn T."/>
            <person name="Howarth C."/>
            <person name="Jen D."/>
            <person name="Larson L."/>
            <person name="Mehta T."/>
            <person name="Neiman D."/>
            <person name="Pearson M."/>
            <person name="Roberts A."/>
            <person name="Saif S."/>
            <person name="Shea T."/>
            <person name="Shenoy N."/>
            <person name="Sisk P."/>
            <person name="Stolte C."/>
            <person name="Sykes S."/>
            <person name="Walk T."/>
            <person name="White J."/>
            <person name="Yandava C."/>
            <person name="Haas B."/>
            <person name="Nusbaum C."/>
            <person name="Birren B."/>
        </authorList>
    </citation>
    <scope>NUCLEOTIDE SEQUENCE [LARGE SCALE GENOMIC DNA]</scope>
    <source>
        <strain evidence="5">R3-111a-1</strain>
    </source>
</reference>